<comment type="cofactor">
    <cofactor evidence="1">
        <name>Mg(2+)</name>
        <dbReference type="ChEBI" id="CHEBI:18420"/>
    </cofactor>
</comment>
<feature type="transmembrane region" description="Helical" evidence="5">
    <location>
        <begin position="54"/>
        <end position="75"/>
    </location>
</feature>
<feature type="transmembrane region" description="Helical" evidence="5">
    <location>
        <begin position="112"/>
        <end position="131"/>
    </location>
</feature>
<feature type="transmembrane region" description="Helical" evidence="5">
    <location>
        <begin position="185"/>
        <end position="204"/>
    </location>
</feature>
<protein>
    <recommendedName>
        <fullName evidence="2">diguanylate cyclase</fullName>
        <ecNumber evidence="2">2.7.7.65</ecNumber>
    </recommendedName>
</protein>
<comment type="catalytic activity">
    <reaction evidence="3">
        <text>2 GTP = 3',3'-c-di-GMP + 2 diphosphate</text>
        <dbReference type="Rhea" id="RHEA:24898"/>
        <dbReference type="ChEBI" id="CHEBI:33019"/>
        <dbReference type="ChEBI" id="CHEBI:37565"/>
        <dbReference type="ChEBI" id="CHEBI:58805"/>
        <dbReference type="EC" id="2.7.7.65"/>
    </reaction>
</comment>
<evidence type="ECO:0000256" key="3">
    <source>
        <dbReference type="ARBA" id="ARBA00034247"/>
    </source>
</evidence>
<feature type="transmembrane region" description="Helical" evidence="5">
    <location>
        <begin position="81"/>
        <end position="100"/>
    </location>
</feature>
<dbReference type="Gene3D" id="3.30.450.20">
    <property type="entry name" value="PAS domain"/>
    <property type="match status" value="1"/>
</dbReference>
<evidence type="ECO:0000259" key="6">
    <source>
        <dbReference type="PROSITE" id="PS50887"/>
    </source>
</evidence>
<accession>A0A3E0U442</accession>
<keyword evidence="4" id="KW-0175">Coiled coil</keyword>
<keyword evidence="8" id="KW-1185">Reference proteome</keyword>
<dbReference type="PANTHER" id="PTHR45138">
    <property type="entry name" value="REGULATORY COMPONENTS OF SENSORY TRANSDUCTION SYSTEM"/>
    <property type="match status" value="1"/>
</dbReference>
<dbReference type="RefSeq" id="WP_116016127.1">
    <property type="nucleotide sequence ID" value="NZ_QUOT01000001.1"/>
</dbReference>
<keyword evidence="5" id="KW-0812">Transmembrane</keyword>
<dbReference type="PANTHER" id="PTHR45138:SF9">
    <property type="entry name" value="DIGUANYLATE CYCLASE DGCM-RELATED"/>
    <property type="match status" value="1"/>
</dbReference>
<evidence type="ECO:0000313" key="8">
    <source>
        <dbReference type="Proteomes" id="UP000256899"/>
    </source>
</evidence>
<dbReference type="EMBL" id="QUOT01000001">
    <property type="protein sequence ID" value="REL31357.1"/>
    <property type="molecule type" value="Genomic_DNA"/>
</dbReference>
<sequence length="732" mass="81828">MTAVPTSTPPGNAQPNQFHPIAVAMVLGLIGALINCFPFPFLPEVELIFGNTMIIVAAMCLKPQWALLTALLTATPLYFTWGHPFAFLTFGLEALTISYLRTKGFYVLFANIGYWCLIGMPLTGFLVWLNLEQGTVYWLFIALKQGFNAALYTTMGCLLGFLLSDQLNANWSQQPPLKKKLRHQLNYAIVLVTTLGLSATTLFISRDLILGAQEVVETTLEDRSRKFAEIIDISMKNQQSAIALAANWLSAIPANQWQQSLEQVHQSYTGFLTMLVTDHNANIIHASPSKLLLVDAKLNVADRDYFQQAMLTQSLYISPVFKGRGFGNDTIVAISTPIFDSAAPNQPKGIVEGSVDLSFIGKVTDAKLGSEAIKVVVTDQHDNIIYAHPSFNLEPLYLFDTERVVDTSIQDRLIIESLPDKQFAYAMTTATMNWKIYTLIDYDVTVKEIEREYLVIFFALIFTLLLTTVLAHRIGNRITRPLRFIIKQVNKYDNKTITEFAPLYQVAATEIDQLYNELKSDKRSVKEYQQQLEFKVQERTKELNEANQKLKARANIDSLTKVYNRHFLDSRFEQIQKAAQRSGDNLSVVMLDLDHFKRLNDTYGHITGDNVLVAVAEVISRAFSRETDLVARFGGEEFVIVAPYISPEALTRKLESLRSAIAALQLSDSSGRAITTSASFGAVIAKASFADNIVCWIKVADACLYQAKGNGRNRVVLDDQTASEQMVAEAEL</sequence>
<dbReference type="NCBIfam" id="TIGR00254">
    <property type="entry name" value="GGDEF"/>
    <property type="match status" value="1"/>
</dbReference>
<keyword evidence="5" id="KW-1133">Transmembrane helix</keyword>
<dbReference type="Proteomes" id="UP000256899">
    <property type="component" value="Unassembled WGS sequence"/>
</dbReference>
<dbReference type="EC" id="2.7.7.65" evidence="2"/>
<feature type="transmembrane region" description="Helical" evidence="5">
    <location>
        <begin position="20"/>
        <end position="42"/>
    </location>
</feature>
<evidence type="ECO:0000256" key="2">
    <source>
        <dbReference type="ARBA" id="ARBA00012528"/>
    </source>
</evidence>
<feature type="transmembrane region" description="Helical" evidence="5">
    <location>
        <begin position="453"/>
        <end position="474"/>
    </location>
</feature>
<dbReference type="GO" id="GO:0052621">
    <property type="term" value="F:diguanylate cyclase activity"/>
    <property type="evidence" value="ECO:0007669"/>
    <property type="project" value="UniProtKB-EC"/>
</dbReference>
<evidence type="ECO:0000313" key="7">
    <source>
        <dbReference type="EMBL" id="REL31357.1"/>
    </source>
</evidence>
<dbReference type="InterPro" id="IPR043128">
    <property type="entry name" value="Rev_trsase/Diguanyl_cyclase"/>
</dbReference>
<feature type="coiled-coil region" evidence="4">
    <location>
        <begin position="511"/>
        <end position="549"/>
    </location>
</feature>
<proteinExistence type="predicted"/>
<dbReference type="InterPro" id="IPR050469">
    <property type="entry name" value="Diguanylate_Cyclase"/>
</dbReference>
<dbReference type="InterPro" id="IPR029787">
    <property type="entry name" value="Nucleotide_cyclase"/>
</dbReference>
<comment type="caution">
    <text evidence="7">The sequence shown here is derived from an EMBL/GenBank/DDBJ whole genome shotgun (WGS) entry which is preliminary data.</text>
</comment>
<dbReference type="Pfam" id="PF00990">
    <property type="entry name" value="GGDEF"/>
    <property type="match status" value="1"/>
</dbReference>
<dbReference type="SUPFAM" id="SSF55073">
    <property type="entry name" value="Nucleotide cyclase"/>
    <property type="match status" value="1"/>
</dbReference>
<evidence type="ECO:0000256" key="4">
    <source>
        <dbReference type="SAM" id="Coils"/>
    </source>
</evidence>
<evidence type="ECO:0000256" key="1">
    <source>
        <dbReference type="ARBA" id="ARBA00001946"/>
    </source>
</evidence>
<dbReference type="GO" id="GO:0005886">
    <property type="term" value="C:plasma membrane"/>
    <property type="evidence" value="ECO:0007669"/>
    <property type="project" value="TreeGrafter"/>
</dbReference>
<dbReference type="FunFam" id="3.30.70.270:FF:000001">
    <property type="entry name" value="Diguanylate cyclase domain protein"/>
    <property type="match status" value="1"/>
</dbReference>
<dbReference type="CDD" id="cd12914">
    <property type="entry name" value="PDC1_DGC_like"/>
    <property type="match status" value="1"/>
</dbReference>
<dbReference type="Gene3D" id="3.30.70.270">
    <property type="match status" value="1"/>
</dbReference>
<reference evidence="8" key="1">
    <citation type="submission" date="2018-08" db="EMBL/GenBank/DDBJ databases">
        <title>Thalassotalea euphylliae genome.</title>
        <authorList>
            <person name="Summers S."/>
            <person name="Rice S.A."/>
            <person name="Freckelton M.L."/>
            <person name="Nedved B.T."/>
            <person name="Hadfield M.G."/>
        </authorList>
    </citation>
    <scope>NUCLEOTIDE SEQUENCE [LARGE SCALE GENOMIC DNA]</scope>
    <source>
        <strain evidence="8">H3</strain>
    </source>
</reference>
<dbReference type="AlphaFoldDB" id="A0A3E0U442"/>
<dbReference type="CDD" id="cd01949">
    <property type="entry name" value="GGDEF"/>
    <property type="match status" value="1"/>
</dbReference>
<dbReference type="SMART" id="SM00267">
    <property type="entry name" value="GGDEF"/>
    <property type="match status" value="1"/>
</dbReference>
<feature type="domain" description="GGDEF" evidence="6">
    <location>
        <begin position="584"/>
        <end position="720"/>
    </location>
</feature>
<dbReference type="GO" id="GO:0043709">
    <property type="term" value="P:cell adhesion involved in single-species biofilm formation"/>
    <property type="evidence" value="ECO:0007669"/>
    <property type="project" value="TreeGrafter"/>
</dbReference>
<gene>
    <name evidence="7" type="ORF">DXX94_11885</name>
</gene>
<feature type="transmembrane region" description="Helical" evidence="5">
    <location>
        <begin position="137"/>
        <end position="164"/>
    </location>
</feature>
<evidence type="ECO:0000256" key="5">
    <source>
        <dbReference type="SAM" id="Phobius"/>
    </source>
</evidence>
<dbReference type="InterPro" id="IPR000160">
    <property type="entry name" value="GGDEF_dom"/>
</dbReference>
<name>A0A3E0U442_9GAMM</name>
<organism evidence="7 8">
    <name type="scientific">Thalassotalea euphylliae</name>
    <dbReference type="NCBI Taxonomy" id="1655234"/>
    <lineage>
        <taxon>Bacteria</taxon>
        <taxon>Pseudomonadati</taxon>
        <taxon>Pseudomonadota</taxon>
        <taxon>Gammaproteobacteria</taxon>
        <taxon>Alteromonadales</taxon>
        <taxon>Colwelliaceae</taxon>
        <taxon>Thalassotalea</taxon>
    </lineage>
</organism>
<keyword evidence="5" id="KW-0472">Membrane</keyword>
<dbReference type="PROSITE" id="PS50887">
    <property type="entry name" value="GGDEF"/>
    <property type="match status" value="1"/>
</dbReference>
<dbReference type="GO" id="GO:1902201">
    <property type="term" value="P:negative regulation of bacterial-type flagellum-dependent cell motility"/>
    <property type="evidence" value="ECO:0007669"/>
    <property type="project" value="TreeGrafter"/>
</dbReference>